<name>X0ZXF6_9ZZZZ</name>
<organism evidence="1">
    <name type="scientific">marine sediment metagenome</name>
    <dbReference type="NCBI Taxonomy" id="412755"/>
    <lineage>
        <taxon>unclassified sequences</taxon>
        <taxon>metagenomes</taxon>
        <taxon>ecological metagenomes</taxon>
    </lineage>
</organism>
<dbReference type="GO" id="GO:0004061">
    <property type="term" value="F:arylformamidase activity"/>
    <property type="evidence" value="ECO:0007669"/>
    <property type="project" value="InterPro"/>
</dbReference>
<dbReference type="Gene3D" id="3.50.30.50">
    <property type="entry name" value="Putative cyclase"/>
    <property type="match status" value="1"/>
</dbReference>
<accession>X0ZXF6</accession>
<evidence type="ECO:0008006" key="2">
    <source>
        <dbReference type="Google" id="ProtNLM"/>
    </source>
</evidence>
<dbReference type="SUPFAM" id="SSF102198">
    <property type="entry name" value="Putative cyclase"/>
    <property type="match status" value="1"/>
</dbReference>
<evidence type="ECO:0000313" key="1">
    <source>
        <dbReference type="EMBL" id="GAG52741.1"/>
    </source>
</evidence>
<protein>
    <recommendedName>
        <fullName evidence="2">Cyclase</fullName>
    </recommendedName>
</protein>
<dbReference type="PANTHER" id="PTHR34861:SF10">
    <property type="entry name" value="CYCLASE"/>
    <property type="match status" value="1"/>
</dbReference>
<dbReference type="AlphaFoldDB" id="X0ZXF6"/>
<dbReference type="Pfam" id="PF04199">
    <property type="entry name" value="Cyclase"/>
    <property type="match status" value="1"/>
</dbReference>
<proteinExistence type="predicted"/>
<dbReference type="GO" id="GO:0019441">
    <property type="term" value="P:L-tryptophan catabolic process to kynurenine"/>
    <property type="evidence" value="ECO:0007669"/>
    <property type="project" value="InterPro"/>
</dbReference>
<dbReference type="InterPro" id="IPR037175">
    <property type="entry name" value="KFase_sf"/>
</dbReference>
<dbReference type="EMBL" id="BARS01054960">
    <property type="protein sequence ID" value="GAG52741.1"/>
    <property type="molecule type" value="Genomic_DNA"/>
</dbReference>
<dbReference type="InterPro" id="IPR007325">
    <property type="entry name" value="KFase/CYL"/>
</dbReference>
<dbReference type="PANTHER" id="PTHR34861">
    <property type="match status" value="1"/>
</dbReference>
<reference evidence="1" key="1">
    <citation type="journal article" date="2014" name="Front. Microbiol.">
        <title>High frequency of phylogenetically diverse reductive dehalogenase-homologous genes in deep subseafloor sedimentary metagenomes.</title>
        <authorList>
            <person name="Kawai M."/>
            <person name="Futagami T."/>
            <person name="Toyoda A."/>
            <person name="Takaki Y."/>
            <person name="Nishi S."/>
            <person name="Hori S."/>
            <person name="Arai W."/>
            <person name="Tsubouchi T."/>
            <person name="Morono Y."/>
            <person name="Uchiyama I."/>
            <person name="Ito T."/>
            <person name="Fujiyama A."/>
            <person name="Inagaki F."/>
            <person name="Takami H."/>
        </authorList>
    </citation>
    <scope>NUCLEOTIDE SEQUENCE</scope>
    <source>
        <strain evidence="1">Expedition CK06-06</strain>
    </source>
</reference>
<comment type="caution">
    <text evidence="1">The sequence shown here is derived from an EMBL/GenBank/DDBJ whole genome shotgun (WGS) entry which is preliminary data.</text>
</comment>
<gene>
    <name evidence="1" type="ORF">S01H1_81256</name>
</gene>
<sequence>MNHVAQKGFVCRGVLLDAVALRGGQLPIPKANSSSDPGIITDKDVQEMVKRQGIDPIGEGDCVFLYTGHGDIWHPKNWDTYDAAEKKKRAALFNSGEPGFGISACEYMAKQKIILWGSDVWASEAVGKGFGGENEQPFECHMNMMTRSGIWNLENLDLSQLIADKAYEFLFAWSPLKIKGGTGSPGNPIAMY</sequence>